<feature type="compositionally biased region" description="Basic residues" evidence="1">
    <location>
        <begin position="101"/>
        <end position="116"/>
    </location>
</feature>
<dbReference type="Proteomes" id="UP000276215">
    <property type="component" value="Unassembled WGS sequence"/>
</dbReference>
<name>A0A3N4K396_9PEZI</name>
<dbReference type="AlphaFoldDB" id="A0A3N4K396"/>
<feature type="region of interest" description="Disordered" evidence="1">
    <location>
        <begin position="68"/>
        <end position="143"/>
    </location>
</feature>
<sequence length="143" mass="15813">MKSILPACRRSRQRLGGCLSVSGCVILRLQCMRLNSTGMGYGKPGGRMLPRWGRWCIVGRRLLRRGSKTAAAVAQRRAKRHKTGGSGDDGEVDQEWDRGLFRRTRAPRIPSKKRKSSGITTPTRRAPGAVSKNSLRTRTPSLA</sequence>
<evidence type="ECO:0000256" key="1">
    <source>
        <dbReference type="SAM" id="MobiDB-lite"/>
    </source>
</evidence>
<protein>
    <submittedName>
        <fullName evidence="2">Uncharacterized protein</fullName>
    </submittedName>
</protein>
<dbReference type="EMBL" id="ML120380">
    <property type="protein sequence ID" value="RPB00385.1"/>
    <property type="molecule type" value="Genomic_DNA"/>
</dbReference>
<evidence type="ECO:0000313" key="2">
    <source>
        <dbReference type="EMBL" id="RPB00385.1"/>
    </source>
</evidence>
<gene>
    <name evidence="2" type="ORF">L873DRAFT_811308</name>
</gene>
<reference evidence="2 3" key="1">
    <citation type="journal article" date="2018" name="Nat. Ecol. Evol.">
        <title>Pezizomycetes genomes reveal the molecular basis of ectomycorrhizal truffle lifestyle.</title>
        <authorList>
            <person name="Murat C."/>
            <person name="Payen T."/>
            <person name="Noel B."/>
            <person name="Kuo A."/>
            <person name="Morin E."/>
            <person name="Chen J."/>
            <person name="Kohler A."/>
            <person name="Krizsan K."/>
            <person name="Balestrini R."/>
            <person name="Da Silva C."/>
            <person name="Montanini B."/>
            <person name="Hainaut M."/>
            <person name="Levati E."/>
            <person name="Barry K.W."/>
            <person name="Belfiori B."/>
            <person name="Cichocki N."/>
            <person name="Clum A."/>
            <person name="Dockter R.B."/>
            <person name="Fauchery L."/>
            <person name="Guy J."/>
            <person name="Iotti M."/>
            <person name="Le Tacon F."/>
            <person name="Lindquist E.A."/>
            <person name="Lipzen A."/>
            <person name="Malagnac F."/>
            <person name="Mello A."/>
            <person name="Molinier V."/>
            <person name="Miyauchi S."/>
            <person name="Poulain J."/>
            <person name="Riccioni C."/>
            <person name="Rubini A."/>
            <person name="Sitrit Y."/>
            <person name="Splivallo R."/>
            <person name="Traeger S."/>
            <person name="Wang M."/>
            <person name="Zifcakova L."/>
            <person name="Wipf D."/>
            <person name="Zambonelli A."/>
            <person name="Paolocci F."/>
            <person name="Nowrousian M."/>
            <person name="Ottonello S."/>
            <person name="Baldrian P."/>
            <person name="Spatafora J.W."/>
            <person name="Henrissat B."/>
            <person name="Nagy L.G."/>
            <person name="Aury J.M."/>
            <person name="Wincker P."/>
            <person name="Grigoriev I.V."/>
            <person name="Bonfante P."/>
            <person name="Martin F.M."/>
        </authorList>
    </citation>
    <scope>NUCLEOTIDE SEQUENCE [LARGE SCALE GENOMIC DNA]</scope>
    <source>
        <strain evidence="2 3">120613-1</strain>
    </source>
</reference>
<organism evidence="2 3">
    <name type="scientific">Choiromyces venosus 120613-1</name>
    <dbReference type="NCBI Taxonomy" id="1336337"/>
    <lineage>
        <taxon>Eukaryota</taxon>
        <taxon>Fungi</taxon>
        <taxon>Dikarya</taxon>
        <taxon>Ascomycota</taxon>
        <taxon>Pezizomycotina</taxon>
        <taxon>Pezizomycetes</taxon>
        <taxon>Pezizales</taxon>
        <taxon>Tuberaceae</taxon>
        <taxon>Choiromyces</taxon>
    </lineage>
</organism>
<accession>A0A3N4K396</accession>
<keyword evidence="3" id="KW-1185">Reference proteome</keyword>
<evidence type="ECO:0000313" key="3">
    <source>
        <dbReference type="Proteomes" id="UP000276215"/>
    </source>
</evidence>
<feature type="compositionally biased region" description="Polar residues" evidence="1">
    <location>
        <begin position="131"/>
        <end position="143"/>
    </location>
</feature>
<proteinExistence type="predicted"/>